<name>A0A1I7UXS6_9PELO</name>
<feature type="chain" id="PRO_5009309633" evidence="2">
    <location>
        <begin position="19"/>
        <end position="96"/>
    </location>
</feature>
<feature type="compositionally biased region" description="Basic and acidic residues" evidence="1">
    <location>
        <begin position="51"/>
        <end position="68"/>
    </location>
</feature>
<proteinExistence type="predicted"/>
<dbReference type="AlphaFoldDB" id="A0A1I7UXS6"/>
<keyword evidence="3" id="KW-1185">Reference proteome</keyword>
<reference evidence="4" key="1">
    <citation type="submission" date="2016-11" db="UniProtKB">
        <authorList>
            <consortium name="WormBaseParasite"/>
        </authorList>
    </citation>
    <scope>IDENTIFICATION</scope>
</reference>
<organism evidence="3 4">
    <name type="scientific">Caenorhabditis tropicalis</name>
    <dbReference type="NCBI Taxonomy" id="1561998"/>
    <lineage>
        <taxon>Eukaryota</taxon>
        <taxon>Metazoa</taxon>
        <taxon>Ecdysozoa</taxon>
        <taxon>Nematoda</taxon>
        <taxon>Chromadorea</taxon>
        <taxon>Rhabditida</taxon>
        <taxon>Rhabditina</taxon>
        <taxon>Rhabditomorpha</taxon>
        <taxon>Rhabditoidea</taxon>
        <taxon>Rhabditidae</taxon>
        <taxon>Peloderinae</taxon>
        <taxon>Caenorhabditis</taxon>
    </lineage>
</organism>
<sequence length="96" mass="10047">MRTSTIAVMLLLLIAASADNASTNAPVTEPKVTGPPGNETVVEETPNIEKPAGEFDDLHGRDELHERGNGPTSDPNGGKMIGGFSSLLAVALIYLF</sequence>
<evidence type="ECO:0000256" key="1">
    <source>
        <dbReference type="SAM" id="MobiDB-lite"/>
    </source>
</evidence>
<dbReference type="WBParaSite" id="Csp11.Scaffold630.g20402.t1">
    <property type="protein sequence ID" value="Csp11.Scaffold630.g20402.t1"/>
    <property type="gene ID" value="Csp11.Scaffold630.g20402"/>
</dbReference>
<dbReference type="Proteomes" id="UP000095282">
    <property type="component" value="Unplaced"/>
</dbReference>
<protein>
    <submittedName>
        <fullName evidence="4">Anther-specific protein BCP1-like</fullName>
    </submittedName>
</protein>
<accession>A0A1I7UXS6</accession>
<feature type="signal peptide" evidence="2">
    <location>
        <begin position="1"/>
        <end position="18"/>
    </location>
</feature>
<evidence type="ECO:0000256" key="2">
    <source>
        <dbReference type="SAM" id="SignalP"/>
    </source>
</evidence>
<keyword evidence="2" id="KW-0732">Signal</keyword>
<evidence type="ECO:0000313" key="4">
    <source>
        <dbReference type="WBParaSite" id="Csp11.Scaffold630.g20402.t1"/>
    </source>
</evidence>
<feature type="region of interest" description="Disordered" evidence="1">
    <location>
        <begin position="22"/>
        <end position="79"/>
    </location>
</feature>
<evidence type="ECO:0000313" key="3">
    <source>
        <dbReference type="Proteomes" id="UP000095282"/>
    </source>
</evidence>